<evidence type="ECO:0000256" key="1">
    <source>
        <dbReference type="ARBA" id="ARBA00022737"/>
    </source>
</evidence>
<gene>
    <name evidence="3" type="ORF">A4D02_14485</name>
</gene>
<sequence length="702" mass="78424">MKNEMRKMKQLSIILGVLLMPLWLLAQNPGKKLTSVRMIGRADSNRNAIYLRWASATPNSWKLNNKYGFILVRYTVIRNKQMLPVPEKLVLSPTPLKPRALEEWENLAKKDNNAAVIAQALYGEDFNVSINDKGAAKILAQSQELEQRFSFSLYAADNSFEGALMAGWAFVDKNVKADEKYLYRLKPAAPAKLLAADSVSVFISPAEYEPLPAVQEVIARFGNKGVMLNWDIQMLSQYFASYYVEKSDDGGVNFKKVNGLPVSNFDNGNGKQTRMFFMDSLKENGKEYQYRVVGVNPFGQPGPPSTIIKGMGRDMLAAVPNIRNAYVDKKGVLQVNWIFDEKGNNAIRGFLLKRADNIKGPYEKFGDTLAVTSRTTALKKELGASNYFTITALAKEGEGSTSFPYLVQPEDSMPPAVPVNVKAVIDTNGIVTITWDRNTEKDLMGYKIFRAQKKGEELVPLVDSIWYGTKFRDTLSLKMLNKRSYYAVTALDTRFNQSAKSILVEVKKPEVIPPSPAVISKFKVEGTNVTLNWIASSDSDVVSHAVYRKIPGDTSKPVVVRTFRGKDTTSYTDKGLTGGKSYIYYIVAKSEGGLTTPSEELTVITAQQANTEDAQFTRMYAYTQPEKRRIEITWDHNLQQVAELQVYKAEGGKQLVLWKVLPAAEKGIYDTNVQANTEYQYGVMAVFSSGAFSSMKTVTTKY</sequence>
<evidence type="ECO:0000313" key="3">
    <source>
        <dbReference type="EMBL" id="OQP40137.1"/>
    </source>
</evidence>
<evidence type="ECO:0000259" key="2">
    <source>
        <dbReference type="PROSITE" id="PS50853"/>
    </source>
</evidence>
<accession>A0ABX3NPA9</accession>
<feature type="domain" description="Fibronectin type-III" evidence="2">
    <location>
        <begin position="513"/>
        <end position="608"/>
    </location>
</feature>
<dbReference type="InterPro" id="IPR013783">
    <property type="entry name" value="Ig-like_fold"/>
</dbReference>
<evidence type="ECO:0000313" key="4">
    <source>
        <dbReference type="Proteomes" id="UP000192277"/>
    </source>
</evidence>
<dbReference type="InterPro" id="IPR003961">
    <property type="entry name" value="FN3_dom"/>
</dbReference>
<keyword evidence="4" id="KW-1185">Reference proteome</keyword>
<dbReference type="PANTHER" id="PTHR13817">
    <property type="entry name" value="TITIN"/>
    <property type="match status" value="1"/>
</dbReference>
<dbReference type="Gene3D" id="2.60.40.10">
    <property type="entry name" value="Immunoglobulins"/>
    <property type="match status" value="4"/>
</dbReference>
<dbReference type="PROSITE" id="PS50853">
    <property type="entry name" value="FN3"/>
    <property type="match status" value="1"/>
</dbReference>
<dbReference type="RefSeq" id="WP_041346514.1">
    <property type="nucleotide sequence ID" value="NZ_LWBO01000077.1"/>
</dbReference>
<comment type="caution">
    <text evidence="3">The sequence shown here is derived from an EMBL/GenBank/DDBJ whole genome shotgun (WGS) entry which is preliminary data.</text>
</comment>
<dbReference type="InterPro" id="IPR036116">
    <property type="entry name" value="FN3_sf"/>
</dbReference>
<proteinExistence type="predicted"/>
<keyword evidence="1" id="KW-0677">Repeat</keyword>
<dbReference type="Proteomes" id="UP000192277">
    <property type="component" value="Unassembled WGS sequence"/>
</dbReference>
<dbReference type="SUPFAM" id="SSF49265">
    <property type="entry name" value="Fibronectin type III"/>
    <property type="match status" value="3"/>
</dbReference>
<reference evidence="3 4" key="1">
    <citation type="submission" date="2016-04" db="EMBL/GenBank/DDBJ databases">
        <authorList>
            <person name="Chen L."/>
            <person name="Zhuang W."/>
            <person name="Wang G."/>
        </authorList>
    </citation>
    <scope>NUCLEOTIDE SEQUENCE [LARGE SCALE GENOMIC DNA]</scope>
    <source>
        <strain evidence="4">GR20</strain>
    </source>
</reference>
<organism evidence="3 4">
    <name type="scientific">Niastella koreensis</name>
    <dbReference type="NCBI Taxonomy" id="354356"/>
    <lineage>
        <taxon>Bacteria</taxon>
        <taxon>Pseudomonadati</taxon>
        <taxon>Bacteroidota</taxon>
        <taxon>Chitinophagia</taxon>
        <taxon>Chitinophagales</taxon>
        <taxon>Chitinophagaceae</taxon>
        <taxon>Niastella</taxon>
    </lineage>
</organism>
<protein>
    <recommendedName>
        <fullName evidence="2">Fibronectin type-III domain-containing protein</fullName>
    </recommendedName>
</protein>
<dbReference type="CDD" id="cd00063">
    <property type="entry name" value="FN3"/>
    <property type="match status" value="1"/>
</dbReference>
<dbReference type="PANTHER" id="PTHR13817:SF166">
    <property type="entry name" value="NEURONAL IGCAM-RELATED"/>
    <property type="match status" value="1"/>
</dbReference>
<dbReference type="SMART" id="SM00060">
    <property type="entry name" value="FN3"/>
    <property type="match status" value="3"/>
</dbReference>
<name>A0ABX3NPA9_9BACT</name>
<dbReference type="InterPro" id="IPR050964">
    <property type="entry name" value="Striated_Muscle_Regulatory"/>
</dbReference>
<dbReference type="EMBL" id="LWBO01000077">
    <property type="protein sequence ID" value="OQP40137.1"/>
    <property type="molecule type" value="Genomic_DNA"/>
</dbReference>